<gene>
    <name evidence="2" type="ORF">PPL_11279</name>
</gene>
<name>D3BU19_HETP5</name>
<evidence type="ECO:0000313" key="2">
    <source>
        <dbReference type="EMBL" id="EFA75205.1"/>
    </source>
</evidence>
<accession>D3BU19</accession>
<dbReference type="AlphaFoldDB" id="D3BU19"/>
<dbReference type="FunCoup" id="D3BU19">
    <property type="interactions" value="11"/>
</dbReference>
<proteinExistence type="predicted"/>
<dbReference type="InterPro" id="IPR032675">
    <property type="entry name" value="LRR_dom_sf"/>
</dbReference>
<dbReference type="Proteomes" id="UP000001396">
    <property type="component" value="Unassembled WGS sequence"/>
</dbReference>
<organism evidence="2 3">
    <name type="scientific">Heterostelium pallidum (strain ATCC 26659 / Pp 5 / PN500)</name>
    <name type="common">Cellular slime mold</name>
    <name type="synonym">Polysphondylium pallidum</name>
    <dbReference type="NCBI Taxonomy" id="670386"/>
    <lineage>
        <taxon>Eukaryota</taxon>
        <taxon>Amoebozoa</taxon>
        <taxon>Evosea</taxon>
        <taxon>Eumycetozoa</taxon>
        <taxon>Dictyostelia</taxon>
        <taxon>Acytosteliales</taxon>
        <taxon>Acytosteliaceae</taxon>
        <taxon>Heterostelium</taxon>
    </lineage>
</organism>
<keyword evidence="3" id="KW-1185">Reference proteome</keyword>
<protein>
    <submittedName>
        <fullName evidence="2">Uncharacterized protein</fullName>
    </submittedName>
</protein>
<feature type="compositionally biased region" description="Acidic residues" evidence="1">
    <location>
        <begin position="505"/>
        <end position="529"/>
    </location>
</feature>
<dbReference type="GeneID" id="31366747"/>
<reference evidence="2 3" key="1">
    <citation type="journal article" date="2011" name="Genome Res.">
        <title>Phylogeny-wide analysis of social amoeba genomes highlights ancient origins for complex intercellular communication.</title>
        <authorList>
            <person name="Heidel A.J."/>
            <person name="Lawal H.M."/>
            <person name="Felder M."/>
            <person name="Schilde C."/>
            <person name="Helps N.R."/>
            <person name="Tunggal B."/>
            <person name="Rivero F."/>
            <person name="John U."/>
            <person name="Schleicher M."/>
            <person name="Eichinger L."/>
            <person name="Platzer M."/>
            <person name="Noegel A.A."/>
            <person name="Schaap P."/>
            <person name="Gloeckner G."/>
        </authorList>
    </citation>
    <scope>NUCLEOTIDE SEQUENCE [LARGE SCALE GENOMIC DNA]</scope>
    <source>
        <strain evidence="3">ATCC 26659 / Pp 5 / PN500</strain>
    </source>
</reference>
<comment type="caution">
    <text evidence="2">The sequence shown here is derived from an EMBL/GenBank/DDBJ whole genome shotgun (WGS) entry which is preliminary data.</text>
</comment>
<sequence length="529" mass="61814">MQTLSFLLQQKILTYLMSNGIPSTLKEYIVPYIRNLPKSGHKNSDLFRKINLNSSHVELSLVCKNWFKFISIQTNRIYLKLKTKYNSNIEYYFELPGSRKQDSQYSLYNKQNIHTLYLGAWDTIHYEGKYDIEFKETIDSLPNLERLIIITNNPYLLLAIHKQYPSLKIEVHVEDHQFFSYKKDIDLSFVEFIHSYAIHVVHADLSKYYQFVKAWRTNSLELEYGCLGEQHFRHISYSFLLELQSLQHLLIHVDHIDAKELVLVAKNNILESFSSDVFFRLFMGFSRKEWCRCVDFLEKGDDSDDDDRGDNNGLVPLKYWRNFCLALATNTKLKYLHLGNTCKHKRLSNKLTTFISSEFLTSLKANGTLESLSLSCNMLSDDFYESLFSQSNTDTNRTIKSIHLRSYNLDRLKSIGRMLEHNQTINHLTFSKYINSKDENNSDTNQAIDSFVSSLALNKTLISLTIAENTFTTDLLSKLSLSSTLSFILTKKDPYEYYGEHTINENDDIEDEEEEEEEDIDDDEDGDEE</sequence>
<dbReference type="InParanoid" id="D3BU19"/>
<dbReference type="PANTHER" id="PTHR32556:SF17">
    <property type="entry name" value="F-BOX DOMAIN-CONTAINING PROTEIN-RELATED"/>
    <property type="match status" value="1"/>
</dbReference>
<dbReference type="SUPFAM" id="SSF52047">
    <property type="entry name" value="RNI-like"/>
    <property type="match status" value="1"/>
</dbReference>
<dbReference type="PANTHER" id="PTHR32556">
    <property type="entry name" value="F-BOX DOMAIN-CONTAINING PROTEIN-RELATED-RELATED"/>
    <property type="match status" value="1"/>
</dbReference>
<evidence type="ECO:0000256" key="1">
    <source>
        <dbReference type="SAM" id="MobiDB-lite"/>
    </source>
</evidence>
<evidence type="ECO:0000313" key="3">
    <source>
        <dbReference type="Proteomes" id="UP000001396"/>
    </source>
</evidence>
<feature type="region of interest" description="Disordered" evidence="1">
    <location>
        <begin position="499"/>
        <end position="529"/>
    </location>
</feature>
<dbReference type="Gene3D" id="3.80.10.10">
    <property type="entry name" value="Ribonuclease Inhibitor"/>
    <property type="match status" value="1"/>
</dbReference>
<dbReference type="RefSeq" id="XP_020427339.1">
    <property type="nucleotide sequence ID" value="XM_020582036.1"/>
</dbReference>
<dbReference type="EMBL" id="ADBJ01000056">
    <property type="protein sequence ID" value="EFA75205.1"/>
    <property type="molecule type" value="Genomic_DNA"/>
</dbReference>